<dbReference type="InterPro" id="IPR011032">
    <property type="entry name" value="GroES-like_sf"/>
</dbReference>
<dbReference type="Gene3D" id="3.40.50.720">
    <property type="entry name" value="NAD(P)-binding Rossmann-like Domain"/>
    <property type="match status" value="1"/>
</dbReference>
<dbReference type="CDD" id="cd05289">
    <property type="entry name" value="MDR_like_2"/>
    <property type="match status" value="1"/>
</dbReference>
<dbReference type="AlphaFoldDB" id="A0A7W9LGJ2"/>
<organism evidence="2 3">
    <name type="scientific">Nonomuraea jabiensis</name>
    <dbReference type="NCBI Taxonomy" id="882448"/>
    <lineage>
        <taxon>Bacteria</taxon>
        <taxon>Bacillati</taxon>
        <taxon>Actinomycetota</taxon>
        <taxon>Actinomycetes</taxon>
        <taxon>Streptosporangiales</taxon>
        <taxon>Streptosporangiaceae</taxon>
        <taxon>Nonomuraea</taxon>
    </lineage>
</organism>
<dbReference type="SUPFAM" id="SSF51735">
    <property type="entry name" value="NAD(P)-binding Rossmann-fold domains"/>
    <property type="match status" value="1"/>
</dbReference>
<dbReference type="InterPro" id="IPR013154">
    <property type="entry name" value="ADH-like_N"/>
</dbReference>
<evidence type="ECO:0000313" key="2">
    <source>
        <dbReference type="EMBL" id="MBB5783014.1"/>
    </source>
</evidence>
<evidence type="ECO:0000259" key="1">
    <source>
        <dbReference type="SMART" id="SM00829"/>
    </source>
</evidence>
<protein>
    <submittedName>
        <fullName evidence="2">NADPH:quinone reductase-like Zn-dependent oxidoreductase</fullName>
    </submittedName>
</protein>
<feature type="domain" description="Enoyl reductase (ER)" evidence="1">
    <location>
        <begin position="14"/>
        <end position="317"/>
    </location>
</feature>
<comment type="caution">
    <text evidence="2">The sequence shown here is derived from an EMBL/GenBank/DDBJ whole genome shotgun (WGS) entry which is preliminary data.</text>
</comment>
<dbReference type="PANTHER" id="PTHR43482:SF1">
    <property type="entry name" value="PROTEIN AST1-RELATED"/>
    <property type="match status" value="1"/>
</dbReference>
<dbReference type="Pfam" id="PF08240">
    <property type="entry name" value="ADH_N"/>
    <property type="match status" value="1"/>
</dbReference>
<dbReference type="InterPro" id="IPR052585">
    <property type="entry name" value="Lipid_raft_assoc_Zn_ADH"/>
</dbReference>
<dbReference type="PANTHER" id="PTHR43482">
    <property type="entry name" value="PROTEIN AST1-RELATED"/>
    <property type="match status" value="1"/>
</dbReference>
<dbReference type="RefSeq" id="WP_246555370.1">
    <property type="nucleotide sequence ID" value="NZ_JACHMB010000001.1"/>
</dbReference>
<dbReference type="SMART" id="SM00829">
    <property type="entry name" value="PKS_ER"/>
    <property type="match status" value="1"/>
</dbReference>
<dbReference type="GO" id="GO:0016491">
    <property type="term" value="F:oxidoreductase activity"/>
    <property type="evidence" value="ECO:0007669"/>
    <property type="project" value="InterPro"/>
</dbReference>
<dbReference type="InterPro" id="IPR036291">
    <property type="entry name" value="NAD(P)-bd_dom_sf"/>
</dbReference>
<name>A0A7W9LGJ2_9ACTN</name>
<dbReference type="Gene3D" id="3.90.180.10">
    <property type="entry name" value="Medium-chain alcohol dehydrogenases, catalytic domain"/>
    <property type="match status" value="1"/>
</dbReference>
<proteinExistence type="predicted"/>
<gene>
    <name evidence="2" type="ORF">HD596_009770</name>
</gene>
<dbReference type="Proteomes" id="UP000579153">
    <property type="component" value="Unassembled WGS sequence"/>
</dbReference>
<dbReference type="SUPFAM" id="SSF50129">
    <property type="entry name" value="GroES-like"/>
    <property type="match status" value="1"/>
</dbReference>
<dbReference type="EMBL" id="JACHMB010000001">
    <property type="protein sequence ID" value="MBB5783014.1"/>
    <property type="molecule type" value="Genomic_DNA"/>
</dbReference>
<sequence length="331" mass="35277">MPATMHAVRLHAQGGPEVLVYEEIARPEPGPGEVLVRVHAAGMNPPDWYARKGFADIPEGMRPEVPLPFTPGTDVSGVVAALGPGVTEWQVGDEVFGLLRFPSLDARAYAEYTTAPVADLARKPASADHLQAAGVPMAGLTAYQFLFDYIKLEPGSRVLVNGAAGGVGHFAVQLAVDAGCHVIGVASGRHEAFLKDLGVAEFVDYTRAAAGEVVRDVDYVLDGVGGPEAYRLLPAIRDGGVYSPVFLGQYGEEEMARRGIEKRGGQVRSDGAQLAELARLMDEGRLRVGIDSVFPLRDAARAHERAEQGHIQGKIVLQVTAQAGLPLAFRR</sequence>
<dbReference type="Pfam" id="PF13602">
    <property type="entry name" value="ADH_zinc_N_2"/>
    <property type="match status" value="1"/>
</dbReference>
<dbReference type="InterPro" id="IPR020843">
    <property type="entry name" value="ER"/>
</dbReference>
<keyword evidence="3" id="KW-1185">Reference proteome</keyword>
<evidence type="ECO:0000313" key="3">
    <source>
        <dbReference type="Proteomes" id="UP000579153"/>
    </source>
</evidence>
<reference evidence="2 3" key="1">
    <citation type="submission" date="2020-08" db="EMBL/GenBank/DDBJ databases">
        <title>Sequencing the genomes of 1000 actinobacteria strains.</title>
        <authorList>
            <person name="Klenk H.-P."/>
        </authorList>
    </citation>
    <scope>NUCLEOTIDE SEQUENCE [LARGE SCALE GENOMIC DNA]</scope>
    <source>
        <strain evidence="2 3">DSM 45507</strain>
    </source>
</reference>
<accession>A0A7W9LGJ2</accession>